<protein>
    <submittedName>
        <fullName evidence="2">Uncharacterized protein</fullName>
    </submittedName>
</protein>
<gene>
    <name evidence="2" type="ORF">DI616_15675</name>
</gene>
<evidence type="ECO:0000256" key="1">
    <source>
        <dbReference type="SAM" id="MobiDB-lite"/>
    </source>
</evidence>
<accession>A0A533I333</accession>
<dbReference type="Proteomes" id="UP000315344">
    <property type="component" value="Unassembled WGS sequence"/>
</dbReference>
<dbReference type="EMBL" id="VAFL01000015">
    <property type="protein sequence ID" value="TKW65165.1"/>
    <property type="molecule type" value="Genomic_DNA"/>
</dbReference>
<reference evidence="2 3" key="1">
    <citation type="journal article" date="2017" name="Nat. Commun.">
        <title>In situ click chemistry generation of cyclooxygenase-2 inhibitors.</title>
        <authorList>
            <person name="Bhardwaj A."/>
            <person name="Kaur J."/>
            <person name="Wuest M."/>
            <person name="Wuest F."/>
        </authorList>
    </citation>
    <scope>NUCLEOTIDE SEQUENCE [LARGE SCALE GENOMIC DNA]</scope>
    <source>
        <strain evidence="2">S2_012_000_R3_94</strain>
    </source>
</reference>
<proteinExistence type="predicted"/>
<feature type="region of interest" description="Disordered" evidence="1">
    <location>
        <begin position="47"/>
        <end position="69"/>
    </location>
</feature>
<evidence type="ECO:0000313" key="3">
    <source>
        <dbReference type="Proteomes" id="UP000315344"/>
    </source>
</evidence>
<organism evidence="2 3">
    <name type="scientific">Paracoccus denitrificans</name>
    <dbReference type="NCBI Taxonomy" id="266"/>
    <lineage>
        <taxon>Bacteria</taxon>
        <taxon>Pseudomonadati</taxon>
        <taxon>Pseudomonadota</taxon>
        <taxon>Alphaproteobacteria</taxon>
        <taxon>Rhodobacterales</taxon>
        <taxon>Paracoccaceae</taxon>
        <taxon>Paracoccus</taxon>
    </lineage>
</organism>
<sequence>MTNRRNHLVLVDISFPAPIPTALAAELVEAALREAIEDGKLIIMHGNGPNPPYEANPELNAVYEDERPK</sequence>
<dbReference type="AlphaFoldDB" id="A0A533I333"/>
<evidence type="ECO:0000313" key="2">
    <source>
        <dbReference type="EMBL" id="TKW65165.1"/>
    </source>
</evidence>
<comment type="caution">
    <text evidence="2">The sequence shown here is derived from an EMBL/GenBank/DDBJ whole genome shotgun (WGS) entry which is preliminary data.</text>
</comment>
<name>A0A533I333_PARDE</name>